<dbReference type="EMBL" id="FNWV01000014">
    <property type="protein sequence ID" value="SEH81399.1"/>
    <property type="molecule type" value="Genomic_DNA"/>
</dbReference>
<gene>
    <name evidence="2" type="ORF">SAMN02910265_02841</name>
</gene>
<dbReference type="AlphaFoldDB" id="A0A1H6LA31"/>
<keyword evidence="1" id="KW-0732">Signal</keyword>
<protein>
    <recommendedName>
        <fullName evidence="4">Adhesin</fullName>
    </recommendedName>
</protein>
<organism evidence="2 3">
    <name type="scientific">Ruminococcus flavefaciens</name>
    <dbReference type="NCBI Taxonomy" id="1265"/>
    <lineage>
        <taxon>Bacteria</taxon>
        <taxon>Bacillati</taxon>
        <taxon>Bacillota</taxon>
        <taxon>Clostridia</taxon>
        <taxon>Eubacteriales</taxon>
        <taxon>Oscillospiraceae</taxon>
        <taxon>Ruminococcus</taxon>
    </lineage>
</organism>
<dbReference type="OrthoDB" id="1818183at2"/>
<feature type="chain" id="PRO_5038411940" description="Adhesin" evidence="1">
    <location>
        <begin position="22"/>
        <end position="297"/>
    </location>
</feature>
<evidence type="ECO:0008006" key="4">
    <source>
        <dbReference type="Google" id="ProtNLM"/>
    </source>
</evidence>
<reference evidence="2 3" key="1">
    <citation type="submission" date="2016-10" db="EMBL/GenBank/DDBJ databases">
        <authorList>
            <person name="de Groot N.N."/>
        </authorList>
    </citation>
    <scope>NUCLEOTIDE SEQUENCE [LARGE SCALE GENOMIC DNA]</scope>
    <source>
        <strain evidence="2 3">YAD2003</strain>
    </source>
</reference>
<evidence type="ECO:0000313" key="2">
    <source>
        <dbReference type="EMBL" id="SEH81399.1"/>
    </source>
</evidence>
<evidence type="ECO:0000256" key="1">
    <source>
        <dbReference type="SAM" id="SignalP"/>
    </source>
</evidence>
<name>A0A1H6LA31_RUMFL</name>
<feature type="signal peptide" evidence="1">
    <location>
        <begin position="1"/>
        <end position="21"/>
    </location>
</feature>
<accession>A0A1H6LA31</accession>
<proteinExistence type="predicted"/>
<sequence length="297" mass="32185">MKAFKALLASSLILSTLLTGCADKKNESSGTAPAEITLDTEALKSKYKASARYANNYTFDTPEEISSARVEIPSGKILIEHSGDNKSGYSIVYDIYGDSQEILDEINPHIDIRSEIKDNEQIMKLVEADSGEDIDTWFTKNYPDCYIVYDAYVTVPTYVTDYKAVCGTGDVDFVNMSGSFTADVGVGNIKFTDSEITGPSVIKCDTGNITMNNITYKGKTDISADTGNITFCLPLNGSDGADISVSADTGNIEVTGIKNYDVKDESKKDASQSLSITVENCNIDFAVNTGKIKIDKE</sequence>
<dbReference type="PROSITE" id="PS51257">
    <property type="entry name" value="PROKAR_LIPOPROTEIN"/>
    <property type="match status" value="1"/>
</dbReference>
<dbReference type="RefSeq" id="WP_074718540.1">
    <property type="nucleotide sequence ID" value="NZ_FNWV01000014.1"/>
</dbReference>
<dbReference type="Proteomes" id="UP000183190">
    <property type="component" value="Unassembled WGS sequence"/>
</dbReference>
<evidence type="ECO:0000313" key="3">
    <source>
        <dbReference type="Proteomes" id="UP000183190"/>
    </source>
</evidence>